<organism evidence="1 2">
    <name type="scientific">Pasteurella dagmatis ATCC 43325</name>
    <dbReference type="NCBI Taxonomy" id="667128"/>
    <lineage>
        <taxon>Bacteria</taxon>
        <taxon>Pseudomonadati</taxon>
        <taxon>Pseudomonadota</taxon>
        <taxon>Gammaproteobacteria</taxon>
        <taxon>Pasteurellales</taxon>
        <taxon>Pasteurellaceae</taxon>
        <taxon>Pasteurella</taxon>
    </lineage>
</organism>
<dbReference type="HOGENOM" id="CLU_3138815_0_0_6"/>
<proteinExistence type="predicted"/>
<evidence type="ECO:0000313" key="2">
    <source>
        <dbReference type="Proteomes" id="UP000005519"/>
    </source>
</evidence>
<comment type="caution">
    <text evidence="1">The sequence shown here is derived from an EMBL/GenBank/DDBJ whole genome shotgun (WGS) entry which is preliminary data.</text>
</comment>
<dbReference type="Proteomes" id="UP000005519">
    <property type="component" value="Unassembled WGS sequence"/>
</dbReference>
<gene>
    <name evidence="1" type="ORF">HMPREF0621_0358</name>
</gene>
<evidence type="ECO:0000313" key="1">
    <source>
        <dbReference type="EMBL" id="EEX51168.1"/>
    </source>
</evidence>
<keyword evidence="2" id="KW-1185">Reference proteome</keyword>
<protein>
    <submittedName>
        <fullName evidence="1">Uncharacterized protein</fullName>
    </submittedName>
</protein>
<sequence>MIIRHSISFYYAKTQVLLDIRAKKEISREMNTKSAVKIFDFSTALLELR</sequence>
<reference evidence="1 2" key="1">
    <citation type="submission" date="2009-10" db="EMBL/GenBank/DDBJ databases">
        <authorList>
            <person name="Muzny D."/>
            <person name="Qin X."/>
            <person name="Deng J."/>
            <person name="Jiang H."/>
            <person name="Liu Y."/>
            <person name="Qu J."/>
            <person name="Song X.-Z."/>
            <person name="Zhang L."/>
            <person name="Thornton R."/>
            <person name="Coyle M."/>
            <person name="Francisco L."/>
            <person name="Jackson L."/>
            <person name="Javaid M."/>
            <person name="Korchina V."/>
            <person name="Kovar C."/>
            <person name="Mata R."/>
            <person name="Mathew T."/>
            <person name="Ngo R."/>
            <person name="Nguyen L."/>
            <person name="Nguyen N."/>
            <person name="Okwuonu G."/>
            <person name="Ongeri F."/>
            <person name="Pham C."/>
            <person name="Simmons D."/>
            <person name="Wilczek-Boney K."/>
            <person name="Hale W."/>
            <person name="Jakkamsetti A."/>
            <person name="Pham P."/>
            <person name="Ruth R."/>
            <person name="San Lucas F."/>
            <person name="Warren J."/>
            <person name="Zhang J."/>
            <person name="Zhao Z."/>
            <person name="Zhou C."/>
            <person name="Zhu D."/>
            <person name="Lee S."/>
            <person name="Bess C."/>
            <person name="Blankenburg K."/>
            <person name="Forbes L."/>
            <person name="Fu Q."/>
            <person name="Gubbala S."/>
            <person name="Hirani K."/>
            <person name="Jayaseelan J.C."/>
            <person name="Lara F."/>
            <person name="Munidasa M."/>
            <person name="Palculict T."/>
            <person name="Patil S."/>
            <person name="Pu L.-L."/>
            <person name="Saada N."/>
            <person name="Tang L."/>
            <person name="Weissenberger G."/>
            <person name="Zhu Y."/>
            <person name="Hemphill L."/>
            <person name="Shang Y."/>
            <person name="Youmans B."/>
            <person name="Ayvaz T."/>
            <person name="Ross M."/>
            <person name="Santibanez J."/>
            <person name="Aqrawi P."/>
            <person name="Gross S."/>
            <person name="Joshi V."/>
            <person name="Fowler G."/>
            <person name="Nazareth L."/>
            <person name="Reid J."/>
            <person name="Worley K."/>
            <person name="Petrosino J."/>
            <person name="Highlander S."/>
            <person name="Gibbs R."/>
        </authorList>
    </citation>
    <scope>NUCLEOTIDE SEQUENCE [LARGE SCALE GENOMIC DNA]</scope>
    <source>
        <strain evidence="1 2">ATCC 43325</strain>
    </source>
</reference>
<dbReference type="AlphaFoldDB" id="C9PMY4"/>
<dbReference type="EMBL" id="ACZR01000002">
    <property type="protein sequence ID" value="EEX51168.1"/>
    <property type="molecule type" value="Genomic_DNA"/>
</dbReference>
<accession>C9PMY4</accession>
<name>C9PMY4_9PAST</name>